<comment type="caution">
    <text evidence="3">The sequence shown here is derived from an EMBL/GenBank/DDBJ whole genome shotgun (WGS) entry which is preliminary data.</text>
</comment>
<keyword evidence="4" id="KW-1185">Reference proteome</keyword>
<evidence type="ECO:0000259" key="2">
    <source>
        <dbReference type="Pfam" id="PF07883"/>
    </source>
</evidence>
<name>A0A422QJN9_9BURK</name>
<dbReference type="Pfam" id="PF07883">
    <property type="entry name" value="Cupin_2"/>
    <property type="match status" value="1"/>
</dbReference>
<protein>
    <submittedName>
        <fullName evidence="3">Cupin</fullName>
    </submittedName>
</protein>
<dbReference type="SUPFAM" id="SSF51182">
    <property type="entry name" value="RmlC-like cupins"/>
    <property type="match status" value="1"/>
</dbReference>
<accession>A0A422QJN9</accession>
<dbReference type="InterPro" id="IPR014710">
    <property type="entry name" value="RmlC-like_jellyroll"/>
</dbReference>
<evidence type="ECO:0000313" key="3">
    <source>
        <dbReference type="EMBL" id="RNF30178.1"/>
    </source>
</evidence>
<sequence>MSRLRKFAGAAGLLMTLPLAAPVWAAALDPVVNELFSKALDDHPGKEVLMITVVYPPGGGDPVHRHDAHGFIYVLEGTIVMGVKGGKEHTLGPGETFYENPRDLHTVGRNASKTKPAKFLVFLLKDKNKPFFMPVH</sequence>
<dbReference type="PANTHER" id="PTHR38599">
    <property type="entry name" value="CUPIN DOMAIN PROTEIN (AFU_ORTHOLOGUE AFUA_3G13620)"/>
    <property type="match status" value="1"/>
</dbReference>
<feature type="signal peptide" evidence="1">
    <location>
        <begin position="1"/>
        <end position="25"/>
    </location>
</feature>
<dbReference type="InterPro" id="IPR011051">
    <property type="entry name" value="RmlC_Cupin_sf"/>
</dbReference>
<dbReference type="Gene3D" id="2.60.120.10">
    <property type="entry name" value="Jelly Rolls"/>
    <property type="match status" value="1"/>
</dbReference>
<dbReference type="CDD" id="cd02234">
    <property type="entry name" value="cupin_BLR7677-like"/>
    <property type="match status" value="1"/>
</dbReference>
<dbReference type="InterPro" id="IPR013096">
    <property type="entry name" value="Cupin_2"/>
</dbReference>
<keyword evidence="1" id="KW-0732">Signal</keyword>
<feature type="chain" id="PRO_5019229194" evidence="1">
    <location>
        <begin position="26"/>
        <end position="136"/>
    </location>
</feature>
<evidence type="ECO:0000313" key="4">
    <source>
        <dbReference type="Proteomes" id="UP000283254"/>
    </source>
</evidence>
<dbReference type="PANTHER" id="PTHR38599:SF1">
    <property type="entry name" value="CUPIN DOMAIN PROTEIN (AFU_ORTHOLOGUE AFUA_3G13620)"/>
    <property type="match status" value="1"/>
</dbReference>
<gene>
    <name evidence="3" type="ORF">NM04_13875</name>
</gene>
<dbReference type="RefSeq" id="WP_123070104.1">
    <property type="nucleotide sequence ID" value="NZ_JSAB01000132.1"/>
</dbReference>
<organism evidence="3 4">
    <name type="scientific">Massilia aurea</name>
    <dbReference type="NCBI Taxonomy" id="373040"/>
    <lineage>
        <taxon>Bacteria</taxon>
        <taxon>Pseudomonadati</taxon>
        <taxon>Pseudomonadota</taxon>
        <taxon>Betaproteobacteria</taxon>
        <taxon>Burkholderiales</taxon>
        <taxon>Oxalobacteraceae</taxon>
        <taxon>Telluria group</taxon>
        <taxon>Massilia</taxon>
    </lineage>
</organism>
<proteinExistence type="predicted"/>
<reference evidence="3" key="1">
    <citation type="submission" date="2014-10" db="EMBL/GenBank/DDBJ databases">
        <title>Massilia sp. genome.</title>
        <authorList>
            <person name="Xu B."/>
            <person name="Dai L."/>
            <person name="Huang Z."/>
        </authorList>
    </citation>
    <scope>NUCLEOTIDE SEQUENCE [LARGE SCALE GENOMIC DNA]</scope>
    <source>
        <strain evidence="3">CFS-1</strain>
    </source>
</reference>
<dbReference type="EMBL" id="JSAB01000132">
    <property type="protein sequence ID" value="RNF30178.1"/>
    <property type="molecule type" value="Genomic_DNA"/>
</dbReference>
<dbReference type="AlphaFoldDB" id="A0A422QJN9"/>
<dbReference type="OrthoDB" id="195923at2"/>
<evidence type="ECO:0000256" key="1">
    <source>
        <dbReference type="SAM" id="SignalP"/>
    </source>
</evidence>
<feature type="domain" description="Cupin type-2" evidence="2">
    <location>
        <begin position="53"/>
        <end position="121"/>
    </location>
</feature>
<dbReference type="Proteomes" id="UP000283254">
    <property type="component" value="Unassembled WGS sequence"/>
</dbReference>